<keyword evidence="9" id="KW-1185">Reference proteome</keyword>
<evidence type="ECO:0000313" key="8">
    <source>
        <dbReference type="EMBL" id="RKF55077.1"/>
    </source>
</evidence>
<keyword evidence="3 6" id="KW-0256">Endoplasmic reticulum</keyword>
<feature type="domain" description="Reticulon" evidence="7">
    <location>
        <begin position="92"/>
        <end position="289"/>
    </location>
</feature>
<organism evidence="8 9">
    <name type="scientific">Golovinomyces cichoracearum</name>
    <dbReference type="NCBI Taxonomy" id="62708"/>
    <lineage>
        <taxon>Eukaryota</taxon>
        <taxon>Fungi</taxon>
        <taxon>Dikarya</taxon>
        <taxon>Ascomycota</taxon>
        <taxon>Pezizomycotina</taxon>
        <taxon>Leotiomycetes</taxon>
        <taxon>Erysiphales</taxon>
        <taxon>Erysiphaceae</taxon>
        <taxon>Golovinomyces</taxon>
    </lineage>
</organism>
<evidence type="ECO:0000256" key="6">
    <source>
        <dbReference type="RuleBase" id="RU363132"/>
    </source>
</evidence>
<dbReference type="Proteomes" id="UP000283383">
    <property type="component" value="Unassembled WGS sequence"/>
</dbReference>
<reference evidence="8 9" key="1">
    <citation type="journal article" date="2018" name="BMC Genomics">
        <title>Comparative genome analyses reveal sequence features reflecting distinct modes of host-adaptation between dicot and monocot powdery mildew.</title>
        <authorList>
            <person name="Wu Y."/>
            <person name="Ma X."/>
            <person name="Pan Z."/>
            <person name="Kale S.D."/>
            <person name="Song Y."/>
            <person name="King H."/>
            <person name="Zhang Q."/>
            <person name="Presley C."/>
            <person name="Deng X."/>
            <person name="Wei C.I."/>
            <person name="Xiao S."/>
        </authorList>
    </citation>
    <scope>NUCLEOTIDE SEQUENCE [LARGE SCALE GENOMIC DNA]</scope>
    <source>
        <strain evidence="8">UMSG3</strain>
    </source>
</reference>
<feature type="transmembrane region" description="Helical" evidence="6">
    <location>
        <begin position="130"/>
        <end position="153"/>
    </location>
</feature>
<accession>A0A420HCC2</accession>
<feature type="transmembrane region" description="Helical" evidence="6">
    <location>
        <begin position="191"/>
        <end position="213"/>
    </location>
</feature>
<dbReference type="AlphaFoldDB" id="A0A420HCC2"/>
<dbReference type="InterPro" id="IPR003388">
    <property type="entry name" value="Reticulon"/>
</dbReference>
<keyword evidence="4 6" id="KW-1133">Transmembrane helix</keyword>
<feature type="transmembrane region" description="Helical" evidence="6">
    <location>
        <begin position="219"/>
        <end position="237"/>
    </location>
</feature>
<feature type="transmembrane region" description="Helical" evidence="6">
    <location>
        <begin position="105"/>
        <end position="124"/>
    </location>
</feature>
<gene>
    <name evidence="8" type="ORF">GcM3_204035</name>
</gene>
<name>A0A420HCC2_9PEZI</name>
<keyword evidence="2 6" id="KW-0812">Transmembrane</keyword>
<proteinExistence type="predicted"/>
<protein>
    <recommendedName>
        <fullName evidence="6">Reticulon-like protein</fullName>
    </recommendedName>
</protein>
<comment type="caution">
    <text evidence="8">The sequence shown here is derived from an EMBL/GenBank/DDBJ whole genome shotgun (WGS) entry which is preliminary data.</text>
</comment>
<dbReference type="EMBL" id="MCBQ01020451">
    <property type="protein sequence ID" value="RKF55077.1"/>
    <property type="molecule type" value="Genomic_DNA"/>
</dbReference>
<dbReference type="GO" id="GO:0005789">
    <property type="term" value="C:endoplasmic reticulum membrane"/>
    <property type="evidence" value="ECO:0007669"/>
    <property type="project" value="UniProtKB-SubCell"/>
</dbReference>
<evidence type="ECO:0000313" key="9">
    <source>
        <dbReference type="Proteomes" id="UP000283383"/>
    </source>
</evidence>
<evidence type="ECO:0000256" key="4">
    <source>
        <dbReference type="ARBA" id="ARBA00022989"/>
    </source>
</evidence>
<keyword evidence="5 6" id="KW-0472">Membrane</keyword>
<evidence type="ECO:0000256" key="2">
    <source>
        <dbReference type="ARBA" id="ARBA00022692"/>
    </source>
</evidence>
<evidence type="ECO:0000256" key="3">
    <source>
        <dbReference type="ARBA" id="ARBA00022824"/>
    </source>
</evidence>
<dbReference type="Pfam" id="PF02453">
    <property type="entry name" value="Reticulon"/>
    <property type="match status" value="1"/>
</dbReference>
<comment type="subcellular location">
    <subcellularLocation>
        <location evidence="1 6">Endoplasmic reticulum membrane</location>
        <topology evidence="1 6">Multi-pass membrane protein</topology>
    </subcellularLocation>
</comment>
<dbReference type="PROSITE" id="PS50845">
    <property type="entry name" value="RETICULON"/>
    <property type="match status" value="1"/>
</dbReference>
<evidence type="ECO:0000256" key="1">
    <source>
        <dbReference type="ARBA" id="ARBA00004477"/>
    </source>
</evidence>
<sequence length="354" mass="39281">MAQNEGLVFPIKNEDDGSFEFKTSHTHNILKSEPNHNTGSIAKNIAHGPIVENLMDQSARTKADISNLATTRTSSTSTTATGQPLTQYHSFFHSLFSWEHPRASGIAYIVSVLCIFAARYLNIVRYGLKVTYVVLGITVLAEVAGKIILAHGFTSQIRPKKYYTVSRETLNLLTGDFHELINFFVIQAQQIIFAENLAVSIAAFISAFISYFLVKFVPLWGLSLLGTSTLFMGTLVYKTNQELIDHNVKRTIQIINQQTEQVKAIASEHAARATKQTKALVGDYSVKAQEMINSSLSPLASPTSTKTKQSDKIVKEKVVKAEDFPKAPIEELKPVKEFEVKTMPLVEDQILIST</sequence>
<evidence type="ECO:0000256" key="5">
    <source>
        <dbReference type="ARBA" id="ARBA00023136"/>
    </source>
</evidence>
<evidence type="ECO:0000259" key="7">
    <source>
        <dbReference type="PROSITE" id="PS50845"/>
    </source>
</evidence>
<dbReference type="STRING" id="62708.A0A420HCC2"/>